<organism evidence="1 2">
    <name type="scientific">Edaphobacter dinghuensis</name>
    <dbReference type="NCBI Taxonomy" id="1560005"/>
    <lineage>
        <taxon>Bacteria</taxon>
        <taxon>Pseudomonadati</taxon>
        <taxon>Acidobacteriota</taxon>
        <taxon>Terriglobia</taxon>
        <taxon>Terriglobales</taxon>
        <taxon>Acidobacteriaceae</taxon>
        <taxon>Edaphobacter</taxon>
    </lineage>
</organism>
<protein>
    <submittedName>
        <fullName evidence="1">Uncharacterized protein</fullName>
    </submittedName>
</protein>
<dbReference type="Proteomes" id="UP000647241">
    <property type="component" value="Unassembled WGS sequence"/>
</dbReference>
<gene>
    <name evidence="1" type="ORF">GCM10011585_32090</name>
</gene>
<reference evidence="1" key="2">
    <citation type="submission" date="2020-09" db="EMBL/GenBank/DDBJ databases">
        <authorList>
            <person name="Sun Q."/>
            <person name="Zhou Y."/>
        </authorList>
    </citation>
    <scope>NUCLEOTIDE SEQUENCE</scope>
    <source>
        <strain evidence="1">CGMCC 1.12997</strain>
    </source>
</reference>
<name>A0A917M8E6_9BACT</name>
<evidence type="ECO:0000313" key="2">
    <source>
        <dbReference type="Proteomes" id="UP000647241"/>
    </source>
</evidence>
<evidence type="ECO:0000313" key="1">
    <source>
        <dbReference type="EMBL" id="GGG85773.1"/>
    </source>
</evidence>
<dbReference type="PANTHER" id="PTHR40616">
    <property type="entry name" value="LINALOOL DEHYDRATASE_ISOMERASE DOMAIN-CONTAINING PROTEIN"/>
    <property type="match status" value="1"/>
</dbReference>
<sequence>MVRESSWYALGLLVRDRAGDHPEDAQRAIDILNAVLDQQYLDPKAKWFGTFKRTPEEPLPPVGEPAFRGYDPNWRHFVGTTLEMILIEYPTRIPAPLKERMYRAIDAAVSGEMHDGRLVPSYSNIALMYGALWDFAAVHDKNAAWLSQSTAWTNEVYRLFQQYRTFDEFNAPTYYGVDLYGLALWREYGSTPHMREIARDMEAGLWTDIADFYQPNLRNIAGPYDRSYGMDMTQYVTPSGVWMRSILSADKAPLPMHLTLNTFQIADVWFAPQVTLLGTHVPDAALAKLRKFEGPHFINRTIDSRRTATTWIGNHAIWGGEFTSRTKDTGNKTQFHPATAQWRMPSGQIGWMKITRSPNIDSVADRGGITVATDGDVRFRIFTGSETSGVLRDAWTLPGFDVAVQTDAKGFTAIRPKNCGGCVDATYTGLHSIRLNMHTIQ</sequence>
<dbReference type="EMBL" id="BMGT01000003">
    <property type="protein sequence ID" value="GGG85773.1"/>
    <property type="molecule type" value="Genomic_DNA"/>
</dbReference>
<keyword evidence="2" id="KW-1185">Reference proteome</keyword>
<proteinExistence type="predicted"/>
<accession>A0A917M8E6</accession>
<reference evidence="1" key="1">
    <citation type="journal article" date="2014" name="Int. J. Syst. Evol. Microbiol.">
        <title>Complete genome sequence of Corynebacterium casei LMG S-19264T (=DSM 44701T), isolated from a smear-ripened cheese.</title>
        <authorList>
            <consortium name="US DOE Joint Genome Institute (JGI-PGF)"/>
            <person name="Walter F."/>
            <person name="Albersmeier A."/>
            <person name="Kalinowski J."/>
            <person name="Ruckert C."/>
        </authorList>
    </citation>
    <scope>NUCLEOTIDE SEQUENCE</scope>
    <source>
        <strain evidence="1">CGMCC 1.12997</strain>
    </source>
</reference>
<comment type="caution">
    <text evidence="1">The sequence shown here is derived from an EMBL/GenBank/DDBJ whole genome shotgun (WGS) entry which is preliminary data.</text>
</comment>
<dbReference type="PANTHER" id="PTHR40616:SF1">
    <property type="entry name" value="LINALOOL DEHYDRATASE_ISOMERASE DOMAIN-CONTAINING PROTEIN"/>
    <property type="match status" value="1"/>
</dbReference>
<dbReference type="AlphaFoldDB" id="A0A917M8E6"/>